<dbReference type="CDD" id="cd01723">
    <property type="entry name" value="LSm4"/>
    <property type="match status" value="1"/>
</dbReference>
<evidence type="ECO:0000256" key="7">
    <source>
        <dbReference type="SAM" id="MobiDB-lite"/>
    </source>
</evidence>
<evidence type="ECO:0000256" key="4">
    <source>
        <dbReference type="ARBA" id="ARBA00022884"/>
    </source>
</evidence>
<dbReference type="SUPFAM" id="SSF50182">
    <property type="entry name" value="Sm-like ribonucleoproteins"/>
    <property type="match status" value="1"/>
</dbReference>
<keyword evidence="2 6" id="KW-0507">mRNA processing</keyword>
<sequence>MNIHLKEVICTSRDGDRFWKMPECYIRGSIIKYLRIPDDVIDKVKEDLQLAKMRNRSQSADTGRGSFHRNKARGRGGNAPNTRGRGGAGRGGSVPGGPGRGGGFRGK</sequence>
<dbReference type="InterPro" id="IPR027141">
    <property type="entry name" value="LSm4/Sm_D1/D3"/>
</dbReference>
<feature type="compositionally biased region" description="Gly residues" evidence="7">
    <location>
        <begin position="84"/>
        <end position="107"/>
    </location>
</feature>
<comment type="similarity">
    <text evidence="1 6">Belongs to the snRNP Sm proteins family.</text>
</comment>
<dbReference type="Proteomes" id="UP000471633">
    <property type="component" value="Unassembled WGS sequence"/>
</dbReference>
<evidence type="ECO:0000256" key="1">
    <source>
        <dbReference type="ARBA" id="ARBA00006850"/>
    </source>
</evidence>
<keyword evidence="5 6" id="KW-0508">mRNA splicing</keyword>
<comment type="caution">
    <text evidence="8">The sequence shown here is derived from an EMBL/GenBank/DDBJ whole genome shotgun (WGS) entry which is preliminary data.</text>
</comment>
<dbReference type="Gene3D" id="2.30.30.100">
    <property type="match status" value="1"/>
</dbReference>
<keyword evidence="9" id="KW-1185">Reference proteome</keyword>
<keyword evidence="6" id="KW-0687">Ribonucleoprotein</keyword>
<evidence type="ECO:0000256" key="2">
    <source>
        <dbReference type="ARBA" id="ARBA00022664"/>
    </source>
</evidence>
<reference evidence="8" key="3">
    <citation type="submission" date="2021-06" db="EMBL/GenBank/DDBJ databases">
        <title>Chromosome-level genome assembly for S. haematobium.</title>
        <authorList>
            <person name="Stroehlein A.J."/>
        </authorList>
    </citation>
    <scope>NUCLEOTIDE SEQUENCE</scope>
</reference>
<feature type="region of interest" description="Disordered" evidence="7">
    <location>
        <begin position="52"/>
        <end position="107"/>
    </location>
</feature>
<dbReference type="GeneID" id="24591522"/>
<dbReference type="AlphaFoldDB" id="A0A922LQV2"/>
<dbReference type="GO" id="GO:0005681">
    <property type="term" value="C:spliceosomal complex"/>
    <property type="evidence" value="ECO:0007669"/>
    <property type="project" value="UniProtKB-UniRule"/>
</dbReference>
<organism evidence="8 9">
    <name type="scientific">Schistosoma haematobium</name>
    <name type="common">Blood fluke</name>
    <dbReference type="NCBI Taxonomy" id="6185"/>
    <lineage>
        <taxon>Eukaryota</taxon>
        <taxon>Metazoa</taxon>
        <taxon>Spiralia</taxon>
        <taxon>Lophotrochozoa</taxon>
        <taxon>Platyhelminthes</taxon>
        <taxon>Trematoda</taxon>
        <taxon>Digenea</taxon>
        <taxon>Strigeidida</taxon>
        <taxon>Schistosomatoidea</taxon>
        <taxon>Schistosomatidae</taxon>
        <taxon>Schistosoma</taxon>
    </lineage>
</organism>
<name>A0A922LQV2_SCHHA</name>
<comment type="subunit">
    <text evidence="6">LSm subunits form a heteromer with a doughnut shape.</text>
</comment>
<reference evidence="8" key="2">
    <citation type="journal article" date="2019" name="Gigascience">
        <title>High-quality Schistosoma haematobium genome achieved by single-molecule and long-range sequencing.</title>
        <authorList>
            <person name="Stroehlein A.J."/>
            <person name="Korhonen P.K."/>
            <person name="Chong T.M."/>
            <person name="Lim Y.L."/>
            <person name="Chan K.G."/>
            <person name="Webster B."/>
            <person name="Rollinson D."/>
            <person name="Brindley P.J."/>
            <person name="Gasser R.B."/>
            <person name="Young N.D."/>
        </authorList>
    </citation>
    <scope>NUCLEOTIDE SEQUENCE</scope>
</reference>
<dbReference type="InterPro" id="IPR010920">
    <property type="entry name" value="LSM_dom_sf"/>
</dbReference>
<evidence type="ECO:0000256" key="3">
    <source>
        <dbReference type="ARBA" id="ARBA00022728"/>
    </source>
</evidence>
<dbReference type="PANTHER" id="PTHR23338">
    <property type="entry name" value="SMALL NUCLEAR RIBONUCLEOPROTEIN SM"/>
    <property type="match status" value="1"/>
</dbReference>
<evidence type="ECO:0000256" key="6">
    <source>
        <dbReference type="RuleBase" id="RU365049"/>
    </source>
</evidence>
<keyword evidence="6" id="KW-0539">Nucleus</keyword>
<keyword evidence="4 6" id="KW-0694">RNA-binding</keyword>
<dbReference type="RefSeq" id="XP_051071665.1">
    <property type="nucleotide sequence ID" value="XM_051211588.1"/>
</dbReference>
<dbReference type="GO" id="GO:0000398">
    <property type="term" value="P:mRNA splicing, via spliceosome"/>
    <property type="evidence" value="ECO:0007669"/>
    <property type="project" value="InterPro"/>
</dbReference>
<comment type="function">
    <text evidence="6">Binds specifically to the 3'-terminal U-tract of U6 snRNA.</text>
</comment>
<accession>A0A922LQV2</accession>
<protein>
    <recommendedName>
        <fullName evidence="6">U6 snRNA-associated Sm-like protein LSm4</fullName>
    </recommendedName>
</protein>
<evidence type="ECO:0000313" key="9">
    <source>
        <dbReference type="Proteomes" id="UP000471633"/>
    </source>
</evidence>
<dbReference type="EMBL" id="AMPZ03000002">
    <property type="protein sequence ID" value="KAH9591460.1"/>
    <property type="molecule type" value="Genomic_DNA"/>
</dbReference>
<gene>
    <name evidence="8" type="primary">LSM4_1</name>
    <name evidence="6" type="synonym">LSM4</name>
    <name evidence="8" type="ORF">MS3_00003732</name>
</gene>
<comment type="subcellular location">
    <subcellularLocation>
        <location evidence="6">Nucleus</location>
    </subcellularLocation>
</comment>
<proteinExistence type="inferred from homology"/>
<reference evidence="8" key="4">
    <citation type="journal article" date="2022" name="PLoS Pathog.">
        <title>Chromosome-level genome of Schistosoma haematobium underpins genome-wide explorations of molecular variation.</title>
        <authorList>
            <person name="Stroehlein A.J."/>
            <person name="Korhonen P.K."/>
            <person name="Lee V.V."/>
            <person name="Ralph S.A."/>
            <person name="Mentink-Kane M."/>
            <person name="You H."/>
            <person name="McManus D.P."/>
            <person name="Tchuente L.T."/>
            <person name="Stothard J.R."/>
            <person name="Kaur P."/>
            <person name="Dudchenko O."/>
            <person name="Aiden E.L."/>
            <person name="Yang B."/>
            <person name="Yang H."/>
            <person name="Emery A.M."/>
            <person name="Webster B.L."/>
            <person name="Brindley P.J."/>
            <person name="Rollinson D."/>
            <person name="Chang B.C.H."/>
            <person name="Gasser R.B."/>
            <person name="Young N.D."/>
        </authorList>
    </citation>
    <scope>NUCLEOTIDE SEQUENCE</scope>
</reference>
<dbReference type="InterPro" id="IPR034101">
    <property type="entry name" value="Lsm4"/>
</dbReference>
<reference evidence="8" key="1">
    <citation type="journal article" date="2012" name="Nat. Genet.">
        <title>Whole-genome sequence of Schistosoma haematobium.</title>
        <authorList>
            <person name="Young N.D."/>
            <person name="Jex A.R."/>
            <person name="Li B."/>
            <person name="Liu S."/>
            <person name="Yang L."/>
            <person name="Xiong Z."/>
            <person name="Li Y."/>
            <person name="Cantacessi C."/>
            <person name="Hall R.S."/>
            <person name="Xu X."/>
            <person name="Chen F."/>
            <person name="Wu X."/>
            <person name="Zerlotini A."/>
            <person name="Oliveira G."/>
            <person name="Hofmann A."/>
            <person name="Zhang G."/>
            <person name="Fang X."/>
            <person name="Kang Y."/>
            <person name="Campbell B.E."/>
            <person name="Loukas A."/>
            <person name="Ranganathan S."/>
            <person name="Rollinson D."/>
            <person name="Rinaldi G."/>
            <person name="Brindley P.J."/>
            <person name="Yang H."/>
            <person name="Wang J."/>
            <person name="Wang J."/>
            <person name="Gasser R.B."/>
        </authorList>
    </citation>
    <scope>NUCLEOTIDE SEQUENCE</scope>
</reference>
<dbReference type="CTD" id="24591522"/>
<keyword evidence="3 6" id="KW-0747">Spliceosome</keyword>
<dbReference type="GO" id="GO:0000956">
    <property type="term" value="P:nuclear-transcribed mRNA catabolic process"/>
    <property type="evidence" value="ECO:0007669"/>
    <property type="project" value="UniProtKB-UniRule"/>
</dbReference>
<evidence type="ECO:0000256" key="5">
    <source>
        <dbReference type="ARBA" id="ARBA00023187"/>
    </source>
</evidence>
<evidence type="ECO:0000313" key="8">
    <source>
        <dbReference type="EMBL" id="KAH9591460.1"/>
    </source>
</evidence>
<dbReference type="GO" id="GO:0003723">
    <property type="term" value="F:RNA binding"/>
    <property type="evidence" value="ECO:0007669"/>
    <property type="project" value="UniProtKB-KW"/>
</dbReference>